<name>A0AAN6MXK5_9PEZI</name>
<gene>
    <name evidence="2" type="ORF">QBC46DRAFT_347721</name>
</gene>
<evidence type="ECO:0000313" key="3">
    <source>
        <dbReference type="Proteomes" id="UP001303473"/>
    </source>
</evidence>
<feature type="region of interest" description="Disordered" evidence="1">
    <location>
        <begin position="271"/>
        <end position="332"/>
    </location>
</feature>
<dbReference type="Proteomes" id="UP001303473">
    <property type="component" value="Unassembled WGS sequence"/>
</dbReference>
<comment type="caution">
    <text evidence="2">The sequence shown here is derived from an EMBL/GenBank/DDBJ whole genome shotgun (WGS) entry which is preliminary data.</text>
</comment>
<dbReference type="AlphaFoldDB" id="A0AAN6MXK5"/>
<protein>
    <submittedName>
        <fullName evidence="2">Uncharacterized protein</fullName>
    </submittedName>
</protein>
<proteinExistence type="predicted"/>
<evidence type="ECO:0000313" key="2">
    <source>
        <dbReference type="EMBL" id="KAK3934348.1"/>
    </source>
</evidence>
<feature type="compositionally biased region" description="Low complexity" evidence="1">
    <location>
        <begin position="301"/>
        <end position="332"/>
    </location>
</feature>
<feature type="non-terminal residue" evidence="2">
    <location>
        <position position="1"/>
    </location>
</feature>
<reference evidence="3" key="1">
    <citation type="journal article" date="2023" name="Mol. Phylogenet. Evol.">
        <title>Genome-scale phylogeny and comparative genomics of the fungal order Sordariales.</title>
        <authorList>
            <person name="Hensen N."/>
            <person name="Bonometti L."/>
            <person name="Westerberg I."/>
            <person name="Brannstrom I.O."/>
            <person name="Guillou S."/>
            <person name="Cros-Aarteil S."/>
            <person name="Calhoun S."/>
            <person name="Haridas S."/>
            <person name="Kuo A."/>
            <person name="Mondo S."/>
            <person name="Pangilinan J."/>
            <person name="Riley R."/>
            <person name="LaButti K."/>
            <person name="Andreopoulos B."/>
            <person name="Lipzen A."/>
            <person name="Chen C."/>
            <person name="Yan M."/>
            <person name="Daum C."/>
            <person name="Ng V."/>
            <person name="Clum A."/>
            <person name="Steindorff A."/>
            <person name="Ohm R.A."/>
            <person name="Martin F."/>
            <person name="Silar P."/>
            <person name="Natvig D.O."/>
            <person name="Lalanne C."/>
            <person name="Gautier V."/>
            <person name="Ament-Velasquez S.L."/>
            <person name="Kruys A."/>
            <person name="Hutchinson M.I."/>
            <person name="Powell A.J."/>
            <person name="Barry K."/>
            <person name="Miller A.N."/>
            <person name="Grigoriev I.V."/>
            <person name="Debuchy R."/>
            <person name="Gladieux P."/>
            <person name="Hiltunen Thoren M."/>
            <person name="Johannesson H."/>
        </authorList>
    </citation>
    <scope>NUCLEOTIDE SEQUENCE [LARGE SCALE GENOMIC DNA]</scope>
    <source>
        <strain evidence="3">CBS 340.73</strain>
    </source>
</reference>
<keyword evidence="3" id="KW-1185">Reference proteome</keyword>
<evidence type="ECO:0000256" key="1">
    <source>
        <dbReference type="SAM" id="MobiDB-lite"/>
    </source>
</evidence>
<dbReference type="EMBL" id="MU853998">
    <property type="protein sequence ID" value="KAK3934348.1"/>
    <property type="molecule type" value="Genomic_DNA"/>
</dbReference>
<accession>A0AAN6MXK5</accession>
<feature type="compositionally biased region" description="Polar residues" evidence="1">
    <location>
        <begin position="172"/>
        <end position="197"/>
    </location>
</feature>
<feature type="region of interest" description="Disordered" evidence="1">
    <location>
        <begin position="170"/>
        <end position="218"/>
    </location>
</feature>
<sequence length="332" mass="37114">KEKETTDSREIATGLEMWGSRFGITSAKLAFSGLAENNWYYQPLRAGFVESDKDSPNGIPGVRYEENFRSTPFSRFVNWRLHGMRLTGADLDAFQKAGGMARLDRELADIYNRRMRSSEAMQRSERGSQATVRLPHMVERFLKNPENSAPPSHSSPVMARWTLINVPRPKVSPQQRSAPVDNNNVLVTSPIPTQSDQGQRREQKRVPRTPAPAQSKEVTIRDRTPDTVVFKTLPPPQALAKGKRKKGDSEDVQELVRQVSLTSITDTLNVQGKRVQRSEPTKNPAAPTKKTIAPVQDSPDQAVPVRAQPAQAARNVTTSSRVVRRQSLSLRT</sequence>
<organism evidence="2 3">
    <name type="scientific">Diplogelasinospora grovesii</name>
    <dbReference type="NCBI Taxonomy" id="303347"/>
    <lineage>
        <taxon>Eukaryota</taxon>
        <taxon>Fungi</taxon>
        <taxon>Dikarya</taxon>
        <taxon>Ascomycota</taxon>
        <taxon>Pezizomycotina</taxon>
        <taxon>Sordariomycetes</taxon>
        <taxon>Sordariomycetidae</taxon>
        <taxon>Sordariales</taxon>
        <taxon>Diplogelasinosporaceae</taxon>
        <taxon>Diplogelasinospora</taxon>
    </lineage>
</organism>